<evidence type="ECO:0000313" key="2">
    <source>
        <dbReference type="Proteomes" id="UP000055048"/>
    </source>
</evidence>
<gene>
    <name evidence="1" type="ORF">T05_533</name>
</gene>
<dbReference type="EMBL" id="JYDJ01000392">
    <property type="protein sequence ID" value="KRX35999.1"/>
    <property type="molecule type" value="Genomic_DNA"/>
</dbReference>
<protein>
    <submittedName>
        <fullName evidence="1">Uncharacterized protein</fullName>
    </submittedName>
</protein>
<evidence type="ECO:0000313" key="1">
    <source>
        <dbReference type="EMBL" id="KRX35999.1"/>
    </source>
</evidence>
<organism evidence="1 2">
    <name type="scientific">Trichinella murrelli</name>
    <dbReference type="NCBI Taxonomy" id="144512"/>
    <lineage>
        <taxon>Eukaryota</taxon>
        <taxon>Metazoa</taxon>
        <taxon>Ecdysozoa</taxon>
        <taxon>Nematoda</taxon>
        <taxon>Enoplea</taxon>
        <taxon>Dorylaimia</taxon>
        <taxon>Trichinellida</taxon>
        <taxon>Trichinellidae</taxon>
        <taxon>Trichinella</taxon>
    </lineage>
</organism>
<dbReference type="AlphaFoldDB" id="A0A0V0TAC3"/>
<name>A0A0V0TAC3_9BILA</name>
<sequence length="150" mass="16779">MSSVFGSHKTPSKSCLPKLPCRLRVTSERQCFVASHDTGAIAHEPSQIESTLFEQTLRLLHQLLRLFDAVATEDEVVDIHVRCDQSGRFVTRVLTLVLGMRPDGLNSEERRGSQPEAHSFQPMLPWSLSSSTVSPKEPTCVPVFRVKTHL</sequence>
<dbReference type="Proteomes" id="UP000055048">
    <property type="component" value="Unassembled WGS sequence"/>
</dbReference>
<keyword evidence="2" id="KW-1185">Reference proteome</keyword>
<proteinExistence type="predicted"/>
<accession>A0A0V0TAC3</accession>
<reference evidence="1 2" key="1">
    <citation type="submission" date="2015-01" db="EMBL/GenBank/DDBJ databases">
        <title>Evolution of Trichinella species and genotypes.</title>
        <authorList>
            <person name="Korhonen P.K."/>
            <person name="Edoardo P."/>
            <person name="Giuseppe L.R."/>
            <person name="Gasser R.B."/>
        </authorList>
    </citation>
    <scope>NUCLEOTIDE SEQUENCE [LARGE SCALE GENOMIC DNA]</scope>
    <source>
        <strain evidence="1">ISS417</strain>
    </source>
</reference>
<comment type="caution">
    <text evidence="1">The sequence shown here is derived from an EMBL/GenBank/DDBJ whole genome shotgun (WGS) entry which is preliminary data.</text>
</comment>